<proteinExistence type="predicted"/>
<keyword evidence="3" id="KW-1185">Reference proteome</keyword>
<accession>A0ABP0UDU3</accession>
<sequence length="235" mass="26435">MNVPSKMMEFGFWTKYCGAEYLDRTKDAAATTTEAVDDEDIAVFTKEDDIVLNSSRWKIQHLHPTLDTAADSSDDYLSTAGHGVAQDGMKESMESMDSAQKHSSLHGELTKKGTPRSALQVVPGFMQQVSGFWFQRTFDPPELSYKILDDITQNMVRRQHKMGMTADHNIVDSFPRAMREELTTHMATGNELLHHIWTSYPLNFHTSSGESGSTKGCNVRKLQTNLGFQRGCTIY</sequence>
<evidence type="ECO:0000256" key="1">
    <source>
        <dbReference type="SAM" id="MobiDB-lite"/>
    </source>
</evidence>
<gene>
    <name evidence="2" type="ORF">CSSPTR1EN2_LOCUS14636</name>
</gene>
<protein>
    <submittedName>
        <fullName evidence="2">Uncharacterized protein</fullName>
    </submittedName>
</protein>
<organism evidence="2 3">
    <name type="scientific">Sphagnum troendelagicum</name>
    <dbReference type="NCBI Taxonomy" id="128251"/>
    <lineage>
        <taxon>Eukaryota</taxon>
        <taxon>Viridiplantae</taxon>
        <taxon>Streptophyta</taxon>
        <taxon>Embryophyta</taxon>
        <taxon>Bryophyta</taxon>
        <taxon>Sphagnophytina</taxon>
        <taxon>Sphagnopsida</taxon>
        <taxon>Sphagnales</taxon>
        <taxon>Sphagnaceae</taxon>
        <taxon>Sphagnum</taxon>
    </lineage>
</organism>
<reference evidence="2" key="1">
    <citation type="submission" date="2024-02" db="EMBL/GenBank/DDBJ databases">
        <authorList>
            <consortium name="ELIXIR-Norway"/>
            <consortium name="Elixir Norway"/>
        </authorList>
    </citation>
    <scope>NUCLEOTIDE SEQUENCE</scope>
</reference>
<name>A0ABP0UDU3_9BRYO</name>
<dbReference type="PANTHER" id="PTHR12856">
    <property type="entry name" value="TRANSCRIPTION INITIATION FACTOR IIH-RELATED"/>
    <property type="match status" value="1"/>
</dbReference>
<dbReference type="InterPro" id="IPR027079">
    <property type="entry name" value="Tfb1/GTF2H1"/>
</dbReference>
<evidence type="ECO:0000313" key="3">
    <source>
        <dbReference type="Proteomes" id="UP001497512"/>
    </source>
</evidence>
<dbReference type="EMBL" id="OZ019895">
    <property type="protein sequence ID" value="CAK9219567.1"/>
    <property type="molecule type" value="Genomic_DNA"/>
</dbReference>
<evidence type="ECO:0000313" key="2">
    <source>
        <dbReference type="EMBL" id="CAK9219567.1"/>
    </source>
</evidence>
<feature type="region of interest" description="Disordered" evidence="1">
    <location>
        <begin position="88"/>
        <end position="114"/>
    </location>
</feature>
<dbReference type="Proteomes" id="UP001497512">
    <property type="component" value="Chromosome 3"/>
</dbReference>